<sequence>MQQWTVRDVMTPQVLTVDYDTPPAEVIATMARYDVSALAVVDAYDSVLGIITRTDVLNGIAVAAPERARRAPWRRPAPTPAFTVRSAGEMMSAPALTVAPDVTLAQAGRLMRRHAVNRLLVTGADRRLAGIVTAADLLEVYDRPDEAIRADVRRLLAALPAPNVAFAVHDGVATLGGTVAEARTATLLERLIRDVPGVTAVRNEIAVTAPAAPAAAPEPRPKRRPLDGWWASRRPERATAAPGDASAAREGANQQFAEMTR</sequence>
<dbReference type="Pfam" id="PF00571">
    <property type="entry name" value="CBS"/>
    <property type="match status" value="2"/>
</dbReference>
<evidence type="ECO:0000313" key="7">
    <source>
        <dbReference type="Proteomes" id="UP001596548"/>
    </source>
</evidence>
<feature type="domain" description="CBS" evidence="5">
    <location>
        <begin position="10"/>
        <end position="66"/>
    </location>
</feature>
<evidence type="ECO:0000313" key="6">
    <source>
        <dbReference type="EMBL" id="MFC7275946.1"/>
    </source>
</evidence>
<dbReference type="Gene3D" id="3.30.1340.30">
    <property type="match status" value="1"/>
</dbReference>
<feature type="domain" description="BON" evidence="4">
    <location>
        <begin position="140"/>
        <end position="209"/>
    </location>
</feature>
<name>A0ABW2HSY7_9ACTN</name>
<dbReference type="Pfam" id="PF04972">
    <property type="entry name" value="BON"/>
    <property type="match status" value="1"/>
</dbReference>
<dbReference type="Proteomes" id="UP001596548">
    <property type="component" value="Unassembled WGS sequence"/>
</dbReference>
<protein>
    <submittedName>
        <fullName evidence="6">CBS domain-containing protein</fullName>
    </submittedName>
</protein>
<evidence type="ECO:0000256" key="1">
    <source>
        <dbReference type="ARBA" id="ARBA00023122"/>
    </source>
</evidence>
<dbReference type="Gene3D" id="3.10.580.10">
    <property type="entry name" value="CBS-domain"/>
    <property type="match status" value="1"/>
</dbReference>
<dbReference type="InterPro" id="IPR000644">
    <property type="entry name" value="CBS_dom"/>
</dbReference>
<dbReference type="SUPFAM" id="SSF54631">
    <property type="entry name" value="CBS-domain pair"/>
    <property type="match status" value="1"/>
</dbReference>
<dbReference type="InterPro" id="IPR007055">
    <property type="entry name" value="BON_dom"/>
</dbReference>
<dbReference type="PROSITE" id="PS50914">
    <property type="entry name" value="BON"/>
    <property type="match status" value="1"/>
</dbReference>
<keyword evidence="1 2" id="KW-0129">CBS domain</keyword>
<dbReference type="PANTHER" id="PTHR43080:SF2">
    <property type="entry name" value="CBS DOMAIN-CONTAINING PROTEIN"/>
    <property type="match status" value="1"/>
</dbReference>
<comment type="caution">
    <text evidence="6">The sequence shown here is derived from an EMBL/GenBank/DDBJ whole genome shotgun (WGS) entry which is preliminary data.</text>
</comment>
<evidence type="ECO:0000256" key="3">
    <source>
        <dbReference type="SAM" id="MobiDB-lite"/>
    </source>
</evidence>
<evidence type="ECO:0000259" key="4">
    <source>
        <dbReference type="PROSITE" id="PS50914"/>
    </source>
</evidence>
<dbReference type="PROSITE" id="PS51371">
    <property type="entry name" value="CBS"/>
    <property type="match status" value="2"/>
</dbReference>
<evidence type="ECO:0000259" key="5">
    <source>
        <dbReference type="PROSITE" id="PS51371"/>
    </source>
</evidence>
<reference evidence="7" key="1">
    <citation type="journal article" date="2019" name="Int. J. Syst. Evol. Microbiol.">
        <title>The Global Catalogue of Microorganisms (GCM) 10K type strain sequencing project: providing services to taxonomists for standard genome sequencing and annotation.</title>
        <authorList>
            <consortium name="The Broad Institute Genomics Platform"/>
            <consortium name="The Broad Institute Genome Sequencing Center for Infectious Disease"/>
            <person name="Wu L."/>
            <person name="Ma J."/>
        </authorList>
    </citation>
    <scope>NUCLEOTIDE SEQUENCE [LARGE SCALE GENOMIC DNA]</scope>
    <source>
        <strain evidence="7">XZYJT-10</strain>
    </source>
</reference>
<dbReference type="RefSeq" id="WP_378969653.1">
    <property type="nucleotide sequence ID" value="NZ_JBHTBJ010000012.1"/>
</dbReference>
<dbReference type="SMART" id="SM00116">
    <property type="entry name" value="CBS"/>
    <property type="match status" value="2"/>
</dbReference>
<keyword evidence="7" id="KW-1185">Reference proteome</keyword>
<dbReference type="InterPro" id="IPR051257">
    <property type="entry name" value="Diverse_CBS-Domain"/>
</dbReference>
<feature type="region of interest" description="Disordered" evidence="3">
    <location>
        <begin position="210"/>
        <end position="261"/>
    </location>
</feature>
<gene>
    <name evidence="6" type="ORF">ACFQS1_18290</name>
</gene>
<proteinExistence type="predicted"/>
<dbReference type="EMBL" id="JBHTBJ010000012">
    <property type="protein sequence ID" value="MFC7275946.1"/>
    <property type="molecule type" value="Genomic_DNA"/>
</dbReference>
<organism evidence="6 7">
    <name type="scientific">Paractinoplanes rhizophilus</name>
    <dbReference type="NCBI Taxonomy" id="1416877"/>
    <lineage>
        <taxon>Bacteria</taxon>
        <taxon>Bacillati</taxon>
        <taxon>Actinomycetota</taxon>
        <taxon>Actinomycetes</taxon>
        <taxon>Micromonosporales</taxon>
        <taxon>Micromonosporaceae</taxon>
        <taxon>Paractinoplanes</taxon>
    </lineage>
</organism>
<accession>A0ABW2HSY7</accession>
<evidence type="ECO:0000256" key="2">
    <source>
        <dbReference type="PROSITE-ProRule" id="PRU00703"/>
    </source>
</evidence>
<dbReference type="PANTHER" id="PTHR43080">
    <property type="entry name" value="CBS DOMAIN-CONTAINING PROTEIN CBSX3, MITOCHONDRIAL"/>
    <property type="match status" value="1"/>
</dbReference>
<feature type="domain" description="CBS" evidence="5">
    <location>
        <begin position="90"/>
        <end position="148"/>
    </location>
</feature>
<feature type="compositionally biased region" description="Polar residues" evidence="3">
    <location>
        <begin position="252"/>
        <end position="261"/>
    </location>
</feature>
<dbReference type="InterPro" id="IPR046342">
    <property type="entry name" value="CBS_dom_sf"/>
</dbReference>